<dbReference type="SMART" id="SM00062">
    <property type="entry name" value="PBPb"/>
    <property type="match status" value="1"/>
</dbReference>
<evidence type="ECO:0000313" key="4">
    <source>
        <dbReference type="EMBL" id="MEX6428759.1"/>
    </source>
</evidence>
<dbReference type="EMBL" id="JBFSHR010000006">
    <property type="protein sequence ID" value="MEX6428759.1"/>
    <property type="molecule type" value="Genomic_DNA"/>
</dbReference>
<keyword evidence="5" id="KW-1185">Reference proteome</keyword>
<accession>A0ABV3Y2Q7</accession>
<sequence>MRNSARLRKQGSRRGALRVGGALALAGVVLAACGSSAAASTTSGSSHATGLLAKVESSHQLVIAMSAFAPEDYQNSSGQWTGYDPAILSAFAKTLGAKLVIDAIPFAASVEAVATHRADITVDIYYTKKRAQVISFSRPMLNYNDVVAVNKSNPQVKKDTVAALTGKNIAVVTGSEEVAEANKTPKATVTQYSNIEESFLALSSGRVAADYQPDVDVSWAIHKNPSLDIKILGPMPSSLAPPVASLRGYYGVPKGSYGKEFLAKLNAYLKKIECNGTEQKMIDKFGMNSPIYLQGLCSAGNTYAS</sequence>
<dbReference type="InterPro" id="IPR006311">
    <property type="entry name" value="TAT_signal"/>
</dbReference>
<evidence type="ECO:0000256" key="1">
    <source>
        <dbReference type="ARBA" id="ARBA00022729"/>
    </source>
</evidence>
<dbReference type="Gene3D" id="3.40.190.10">
    <property type="entry name" value="Periplasmic binding protein-like II"/>
    <property type="match status" value="2"/>
</dbReference>
<dbReference type="PANTHER" id="PTHR35936">
    <property type="entry name" value="MEMBRANE-BOUND LYTIC MUREIN TRANSGLYCOSYLASE F"/>
    <property type="match status" value="1"/>
</dbReference>
<organism evidence="4 5">
    <name type="scientific">Ferrimicrobium acidiphilum</name>
    <dbReference type="NCBI Taxonomy" id="121039"/>
    <lineage>
        <taxon>Bacteria</taxon>
        <taxon>Bacillati</taxon>
        <taxon>Actinomycetota</taxon>
        <taxon>Acidimicrobiia</taxon>
        <taxon>Acidimicrobiales</taxon>
        <taxon>Acidimicrobiaceae</taxon>
        <taxon>Ferrimicrobium</taxon>
    </lineage>
</organism>
<feature type="signal peptide" evidence="2">
    <location>
        <begin position="1"/>
        <end position="31"/>
    </location>
</feature>
<evidence type="ECO:0000313" key="5">
    <source>
        <dbReference type="Proteomes" id="UP001560267"/>
    </source>
</evidence>
<gene>
    <name evidence="4" type="ORF">AB6A68_02755</name>
</gene>
<evidence type="ECO:0000259" key="3">
    <source>
        <dbReference type="SMART" id="SM00062"/>
    </source>
</evidence>
<reference evidence="4 5" key="1">
    <citation type="submission" date="2024-07" db="EMBL/GenBank/DDBJ databases">
        <title>Draft Genome Sequence of Ferrimicrobium acidiphilum Strain YE2023, Isolated from a Pulp of Bioleach Reactor.</title>
        <authorList>
            <person name="Elkina Y.A."/>
            <person name="Bulaeva A.G."/>
            <person name="Beletsky A.V."/>
            <person name="Mardanov A.V."/>
        </authorList>
    </citation>
    <scope>NUCLEOTIDE SEQUENCE [LARGE SCALE GENOMIC DNA]</scope>
    <source>
        <strain evidence="4 5">YE2023</strain>
    </source>
</reference>
<dbReference type="PROSITE" id="PS51257">
    <property type="entry name" value="PROKAR_LIPOPROTEIN"/>
    <property type="match status" value="1"/>
</dbReference>
<dbReference type="PROSITE" id="PS51318">
    <property type="entry name" value="TAT"/>
    <property type="match status" value="1"/>
</dbReference>
<dbReference type="SUPFAM" id="SSF53850">
    <property type="entry name" value="Periplasmic binding protein-like II"/>
    <property type="match status" value="1"/>
</dbReference>
<proteinExistence type="predicted"/>
<feature type="domain" description="Solute-binding protein family 3/N-terminal" evidence="3">
    <location>
        <begin position="60"/>
        <end position="288"/>
    </location>
</feature>
<keyword evidence="1 2" id="KW-0732">Signal</keyword>
<feature type="chain" id="PRO_5046711468" evidence="2">
    <location>
        <begin position="32"/>
        <end position="305"/>
    </location>
</feature>
<dbReference type="CDD" id="cd13530">
    <property type="entry name" value="PBP2_peptides_like"/>
    <property type="match status" value="1"/>
</dbReference>
<protein>
    <submittedName>
        <fullName evidence="4">Substrate-binding periplasmic protein</fullName>
    </submittedName>
</protein>
<dbReference type="InterPro" id="IPR001638">
    <property type="entry name" value="Solute-binding_3/MltF_N"/>
</dbReference>
<dbReference type="Pfam" id="PF00497">
    <property type="entry name" value="SBP_bac_3"/>
    <property type="match status" value="1"/>
</dbReference>
<dbReference type="RefSeq" id="WP_369084198.1">
    <property type="nucleotide sequence ID" value="NZ_JBFSHR010000006.1"/>
</dbReference>
<dbReference type="Proteomes" id="UP001560267">
    <property type="component" value="Unassembled WGS sequence"/>
</dbReference>
<evidence type="ECO:0000256" key="2">
    <source>
        <dbReference type="SAM" id="SignalP"/>
    </source>
</evidence>
<comment type="caution">
    <text evidence="4">The sequence shown here is derived from an EMBL/GenBank/DDBJ whole genome shotgun (WGS) entry which is preliminary data.</text>
</comment>
<dbReference type="PANTHER" id="PTHR35936:SF17">
    <property type="entry name" value="ARGININE-BINDING EXTRACELLULAR PROTEIN ARTP"/>
    <property type="match status" value="1"/>
</dbReference>
<name>A0ABV3Y2Q7_9ACTN</name>